<dbReference type="GO" id="GO:0005576">
    <property type="term" value="C:extracellular region"/>
    <property type="evidence" value="ECO:0007669"/>
    <property type="project" value="InterPro"/>
</dbReference>
<dbReference type="GO" id="GO:0042157">
    <property type="term" value="P:lipoprotein metabolic process"/>
    <property type="evidence" value="ECO:0007669"/>
    <property type="project" value="InterPro"/>
</dbReference>
<accession>A0A673M9F7</accession>
<evidence type="ECO:0000256" key="1">
    <source>
        <dbReference type="ARBA" id="ARBA00010090"/>
    </source>
</evidence>
<organism evidence="4 5">
    <name type="scientific">Sinocyclocheilus rhinocerous</name>
    <dbReference type="NCBI Taxonomy" id="307959"/>
    <lineage>
        <taxon>Eukaryota</taxon>
        <taxon>Metazoa</taxon>
        <taxon>Chordata</taxon>
        <taxon>Craniata</taxon>
        <taxon>Vertebrata</taxon>
        <taxon>Euteleostomi</taxon>
        <taxon>Actinopterygii</taxon>
        <taxon>Neopterygii</taxon>
        <taxon>Teleostei</taxon>
        <taxon>Ostariophysi</taxon>
        <taxon>Cypriniformes</taxon>
        <taxon>Cyprinidae</taxon>
        <taxon>Cyprininae</taxon>
        <taxon>Sinocyclocheilus</taxon>
    </lineage>
</organism>
<sequence length="523" mass="58641">MKCSKHYVMSRAQLEERLTEYVKDTLSYIETVRVFCDQEPTWTSERKDEREKLRDISENQQEEEEEKKEKLSAVLKDTLEGLKKLEPFLDAVEKLAATSSHVFNEQIFLLQGKSPESVQSVIADARIDAPLLIHFKRNAESFFQPLLQNVNILVFQLNILYICFSFKFEMKNDNNYTEILYRYKMGQPSVELILNASENAMNQMLDHLNQLCEIRMNQHTRLAFLFQDDAQKFIDVFGERRSKMWQFLSHLEQTAVKLDLMKKGASISTVAGSSVGIVGGVLSLIGIFLAPFTVGASLFVTLAGAGLGGISALDSIVTGITETKVNQHQEHNAQSYLNSYKDDMIKIEDCLKEAANSEGPLVKPTAVDAKTILTNTGEGLKEFLNVADAAAAIRVYKSEKVTAAATEITMQDLNTASDVPQVATFLSRTRLLANVKTLRIVKVVRGISGLVNLFFIGLDGYFIAEEIKSLAKGSESEVSKLMRSRAALWKSELEAWEKMHDSLSIGIKTISESKHTLEKPFLP</sequence>
<name>A0A673M9F7_9TELE</name>
<dbReference type="GO" id="GO:0006869">
    <property type="term" value="P:lipid transport"/>
    <property type="evidence" value="ECO:0007669"/>
    <property type="project" value="InterPro"/>
</dbReference>
<reference evidence="4" key="2">
    <citation type="submission" date="2025-09" db="UniProtKB">
        <authorList>
            <consortium name="Ensembl"/>
        </authorList>
    </citation>
    <scope>IDENTIFICATION</scope>
</reference>
<keyword evidence="5" id="KW-1185">Reference proteome</keyword>
<dbReference type="PANTHER" id="PTHR14096">
    <property type="entry name" value="APOLIPOPROTEIN L"/>
    <property type="match status" value="1"/>
</dbReference>
<keyword evidence="3" id="KW-0472">Membrane</keyword>
<dbReference type="InterPro" id="IPR008405">
    <property type="entry name" value="ApoL"/>
</dbReference>
<comment type="similarity">
    <text evidence="1">Belongs to the apolipoprotein L family.</text>
</comment>
<dbReference type="GO" id="GO:0016020">
    <property type="term" value="C:membrane"/>
    <property type="evidence" value="ECO:0007669"/>
    <property type="project" value="TreeGrafter"/>
</dbReference>
<feature type="transmembrane region" description="Helical" evidence="3">
    <location>
        <begin position="267"/>
        <end position="290"/>
    </location>
</feature>
<feature type="compositionally biased region" description="Basic and acidic residues" evidence="2">
    <location>
        <begin position="46"/>
        <end position="57"/>
    </location>
</feature>
<evidence type="ECO:0000256" key="3">
    <source>
        <dbReference type="SAM" id="Phobius"/>
    </source>
</evidence>
<dbReference type="Ensembl" id="ENSSRHT00000089165.1">
    <property type="protein sequence ID" value="ENSSRHP00000086815.1"/>
    <property type="gene ID" value="ENSSRHG00000042939.1"/>
</dbReference>
<proteinExistence type="inferred from homology"/>
<keyword evidence="3" id="KW-1133">Transmembrane helix</keyword>
<evidence type="ECO:0000313" key="4">
    <source>
        <dbReference type="Ensembl" id="ENSSRHP00000086815.1"/>
    </source>
</evidence>
<dbReference type="PANTHER" id="PTHR14096:SF57">
    <property type="entry name" value="APOLIPOPROTEIN L4"/>
    <property type="match status" value="1"/>
</dbReference>
<dbReference type="AlphaFoldDB" id="A0A673M9F7"/>
<protein>
    <submittedName>
        <fullName evidence="4">Uncharacterized protein</fullName>
    </submittedName>
</protein>
<dbReference type="Proteomes" id="UP000472270">
    <property type="component" value="Unassembled WGS sequence"/>
</dbReference>
<dbReference type="GO" id="GO:0008289">
    <property type="term" value="F:lipid binding"/>
    <property type="evidence" value="ECO:0007669"/>
    <property type="project" value="InterPro"/>
</dbReference>
<reference evidence="4" key="1">
    <citation type="submission" date="2025-08" db="UniProtKB">
        <authorList>
            <consortium name="Ensembl"/>
        </authorList>
    </citation>
    <scope>IDENTIFICATION</scope>
</reference>
<keyword evidence="3" id="KW-0812">Transmembrane</keyword>
<dbReference type="Pfam" id="PF05461">
    <property type="entry name" value="ApoL"/>
    <property type="match status" value="1"/>
</dbReference>
<feature type="region of interest" description="Disordered" evidence="2">
    <location>
        <begin position="46"/>
        <end position="70"/>
    </location>
</feature>
<evidence type="ECO:0000313" key="5">
    <source>
        <dbReference type="Proteomes" id="UP000472270"/>
    </source>
</evidence>
<evidence type="ECO:0000256" key="2">
    <source>
        <dbReference type="SAM" id="MobiDB-lite"/>
    </source>
</evidence>